<evidence type="ECO:0000256" key="5">
    <source>
        <dbReference type="SAM" id="MobiDB-lite"/>
    </source>
</evidence>
<evidence type="ECO:0000313" key="7">
    <source>
        <dbReference type="Proteomes" id="UP000054565"/>
    </source>
</evidence>
<organism evidence="6 7">
    <name type="scientific">Coccidioides immitis RMSCC 2394</name>
    <dbReference type="NCBI Taxonomy" id="404692"/>
    <lineage>
        <taxon>Eukaryota</taxon>
        <taxon>Fungi</taxon>
        <taxon>Dikarya</taxon>
        <taxon>Ascomycota</taxon>
        <taxon>Pezizomycotina</taxon>
        <taxon>Eurotiomycetes</taxon>
        <taxon>Eurotiomycetidae</taxon>
        <taxon>Onygenales</taxon>
        <taxon>Onygenaceae</taxon>
        <taxon>Coccidioides</taxon>
    </lineage>
</organism>
<dbReference type="Proteomes" id="UP000054565">
    <property type="component" value="Unassembled WGS sequence"/>
</dbReference>
<evidence type="ECO:0000256" key="1">
    <source>
        <dbReference type="ARBA" id="ARBA00006192"/>
    </source>
</evidence>
<dbReference type="AlphaFoldDB" id="A0A0J6YN31"/>
<dbReference type="EMBL" id="DS028097">
    <property type="protein sequence ID" value="KMP08338.1"/>
    <property type="molecule type" value="Genomic_DNA"/>
</dbReference>
<dbReference type="OrthoDB" id="1908178at2759"/>
<accession>A0A0J6YN31</accession>
<dbReference type="PANTHER" id="PTHR47447:SF17">
    <property type="entry name" value="OS12G0638900 PROTEIN"/>
    <property type="match status" value="1"/>
</dbReference>
<dbReference type="PANTHER" id="PTHR47447">
    <property type="entry name" value="OS03G0856100 PROTEIN"/>
    <property type="match status" value="1"/>
</dbReference>
<name>A0A0J6YN31_COCIT</name>
<dbReference type="Pfam" id="PF01535">
    <property type="entry name" value="PPR"/>
    <property type="match status" value="1"/>
</dbReference>
<evidence type="ECO:0000256" key="2">
    <source>
        <dbReference type="ARBA" id="ARBA00022737"/>
    </source>
</evidence>
<comment type="subunit">
    <text evidence="4">Binds to mitochondrial small subunit 15S rRNA.</text>
</comment>
<sequence>MSFINCLERHKQLGSKTSCNIFISSKSMGHMRSHSDQLSGTRLLRKRPRLCVLSLADIFISSLVIAGYCKKHSPSTRRFFSDSSNPLSAAKAAHVLVSSESTDGQRGRPTTPAQRVYLEPRPVPGLNSSEASIYRSLKSELPPDAPLNPKAYLAAKRTPHPNYRELFDFFHRTLGYEEGTKGLMVALSNPNSDMRVFGSQMSDGVEDDLETPGVKRLISLLGKDSVSNRTLFRAYRRLPSPRISCLSYWSRKILLHRFANPPRRHPHDSMRYLSLIEDMCEASLPLTPSLWTAAIALAGKSSDKVSRTSFRSALGVWRRMEYEGKVTSNSLVFNMLFDLAIKAGQYKVADKIILEMRQRGIDFSRFGRVAQIFYSGVQGDAAAVRQAYHDFVNAGELVDTAVLNCVMASLIRTGHLGLAEQMYDNMKSLHNKIVRDQRESGLPLSHLPSNDYMSYRKASKYIGRILSVAAFLHDKLPKHHRALQGALPLAPDGKTFHIFLSYHAFISGDLERFLSLLQDMENTFHSPPQGMVYLFLFEGFAKHGNKRKSDWTLERLRRAWTSFLRDMNESEQRDLPRVQQRISKLVWETRLNQRYRESEDTSDEPNLRRITTHNGENDLKTSGEIMGPGVFNPYSKSEALEANGYDDDYDDEEDEYYYEHGVFLGRRIVIACLRAHSVCGGPKAVLGVWDQIKPLWRPEAQRLKDIVAVNKVLYELLPDKRP</sequence>
<dbReference type="InterPro" id="IPR011990">
    <property type="entry name" value="TPR-like_helical_dom_sf"/>
</dbReference>
<evidence type="ECO:0008006" key="8">
    <source>
        <dbReference type="Google" id="ProtNLM"/>
    </source>
</evidence>
<comment type="similarity">
    <text evidence="1">Belongs to the CCM1 family.</text>
</comment>
<dbReference type="STRING" id="404692.A0A0J6YN31"/>
<keyword evidence="2" id="KW-0677">Repeat</keyword>
<comment type="function">
    <text evidence="3">Regulates mitochondrial small subunit maturation by controlling 15S rRNA 5'-end processing. Localizes to the 5' precursor of the 15S rRNA in a position that is subsequently occupied by mS47 in the mature yeast mtSSU. Uses structure and sequence-specific RNA recognition, binding to a single-stranded region of the precursor and specifically recognizing bases -6 to -1. The exchange of Ccm1 for mS47 is coupled to the irreversible removal of precursor rRNA that is accompanied by conformational changes of the mitoribosomal proteins uS5m and mS26. These conformational changes signal completion of 5'-end rRNA processing through protection of the mature 5'-end of the 15S rRNA and stabilization of mS47. The removal of the 5' precursor together with the dissociation of Ccm1 may be catalyzed by the 5'-3' exoribonuclease Pet127. Involved in the specific removal of group I introns in mitochondrial encoded transcripts.</text>
</comment>
<reference evidence="7" key="1">
    <citation type="journal article" date="2010" name="Genome Res.">
        <title>Population genomic sequencing of Coccidioides fungi reveals recent hybridization and transposon control.</title>
        <authorList>
            <person name="Neafsey D.E."/>
            <person name="Barker B.M."/>
            <person name="Sharpton T.J."/>
            <person name="Stajich J.E."/>
            <person name="Park D.J."/>
            <person name="Whiston E."/>
            <person name="Hung C.-Y."/>
            <person name="McMahan C."/>
            <person name="White J."/>
            <person name="Sykes S."/>
            <person name="Heiman D."/>
            <person name="Young S."/>
            <person name="Zeng Q."/>
            <person name="Abouelleil A."/>
            <person name="Aftuck L."/>
            <person name="Bessette D."/>
            <person name="Brown A."/>
            <person name="FitzGerald M."/>
            <person name="Lui A."/>
            <person name="Macdonald J.P."/>
            <person name="Priest M."/>
            <person name="Orbach M.J."/>
            <person name="Galgiani J.N."/>
            <person name="Kirkland T.N."/>
            <person name="Cole G.T."/>
            <person name="Birren B.W."/>
            <person name="Henn M.R."/>
            <person name="Taylor J.W."/>
            <person name="Rounsley S.D."/>
        </authorList>
    </citation>
    <scope>NUCLEOTIDE SEQUENCE [LARGE SCALE GENOMIC DNA]</scope>
    <source>
        <strain evidence="7">RMSCC 2394</strain>
    </source>
</reference>
<gene>
    <name evidence="6" type="ORF">CIRG_08019</name>
</gene>
<proteinExistence type="inferred from homology"/>
<evidence type="ECO:0000256" key="3">
    <source>
        <dbReference type="ARBA" id="ARBA00044493"/>
    </source>
</evidence>
<protein>
    <recommendedName>
        <fullName evidence="8">Pentatricopeptide repeat protein</fullName>
    </recommendedName>
</protein>
<dbReference type="Gene3D" id="1.25.40.10">
    <property type="entry name" value="Tetratricopeptide repeat domain"/>
    <property type="match status" value="1"/>
</dbReference>
<evidence type="ECO:0000313" key="6">
    <source>
        <dbReference type="EMBL" id="KMP08338.1"/>
    </source>
</evidence>
<evidence type="ECO:0000256" key="4">
    <source>
        <dbReference type="ARBA" id="ARBA00044511"/>
    </source>
</evidence>
<dbReference type="InterPro" id="IPR002885">
    <property type="entry name" value="PPR_rpt"/>
</dbReference>
<feature type="region of interest" description="Disordered" evidence="5">
    <location>
        <begin position="597"/>
        <end position="624"/>
    </location>
</feature>